<evidence type="ECO:0000256" key="1">
    <source>
        <dbReference type="SAM" id="MobiDB-lite"/>
    </source>
</evidence>
<comment type="caution">
    <text evidence="2">The sequence shown here is derived from an EMBL/GenBank/DDBJ whole genome shotgun (WGS) entry which is preliminary data.</text>
</comment>
<keyword evidence="3" id="KW-1185">Reference proteome</keyword>
<organism evidence="2 3">
    <name type="scientific">Lactuca virosa</name>
    <dbReference type="NCBI Taxonomy" id="75947"/>
    <lineage>
        <taxon>Eukaryota</taxon>
        <taxon>Viridiplantae</taxon>
        <taxon>Streptophyta</taxon>
        <taxon>Embryophyta</taxon>
        <taxon>Tracheophyta</taxon>
        <taxon>Spermatophyta</taxon>
        <taxon>Magnoliopsida</taxon>
        <taxon>eudicotyledons</taxon>
        <taxon>Gunneridae</taxon>
        <taxon>Pentapetalae</taxon>
        <taxon>asterids</taxon>
        <taxon>campanulids</taxon>
        <taxon>Asterales</taxon>
        <taxon>Asteraceae</taxon>
        <taxon>Cichorioideae</taxon>
        <taxon>Cichorieae</taxon>
        <taxon>Lactucinae</taxon>
        <taxon>Lactuca</taxon>
    </lineage>
</organism>
<dbReference type="AlphaFoldDB" id="A0AAU9NBR1"/>
<sequence length="182" mass="21236">MRSCITDVASMLFDSIITRDSMITITIRKHLAEKLRSVFAMLHRLEDVSDQSFNPKQRGESVAGGSRKEGPKAPVKPIVKNEPKGKEKLFRDDPILDIEDEEAPTEEELKRRKVRESELDEHQRIIREAEDKDRAEKEAQATLQSKKLLFPKWTLKQIQRDAVDLPSQYWRLGKWMLRLLRS</sequence>
<evidence type="ECO:0000313" key="3">
    <source>
        <dbReference type="Proteomes" id="UP001157418"/>
    </source>
</evidence>
<feature type="compositionally biased region" description="Basic and acidic residues" evidence="1">
    <location>
        <begin position="79"/>
        <end position="94"/>
    </location>
</feature>
<accession>A0AAU9NBR1</accession>
<proteinExistence type="predicted"/>
<protein>
    <submittedName>
        <fullName evidence="2">Uncharacterized protein</fullName>
    </submittedName>
</protein>
<feature type="region of interest" description="Disordered" evidence="1">
    <location>
        <begin position="50"/>
        <end position="114"/>
    </location>
</feature>
<name>A0AAU9NBR1_9ASTR</name>
<dbReference type="Proteomes" id="UP001157418">
    <property type="component" value="Unassembled WGS sequence"/>
</dbReference>
<feature type="compositionally biased region" description="Acidic residues" evidence="1">
    <location>
        <begin position="95"/>
        <end position="106"/>
    </location>
</feature>
<dbReference type="EMBL" id="CAKMRJ010004445">
    <property type="protein sequence ID" value="CAH1436031.1"/>
    <property type="molecule type" value="Genomic_DNA"/>
</dbReference>
<evidence type="ECO:0000313" key="2">
    <source>
        <dbReference type="EMBL" id="CAH1436031.1"/>
    </source>
</evidence>
<reference evidence="2 3" key="1">
    <citation type="submission" date="2022-01" db="EMBL/GenBank/DDBJ databases">
        <authorList>
            <person name="Xiong W."/>
            <person name="Schranz E."/>
        </authorList>
    </citation>
    <scope>NUCLEOTIDE SEQUENCE [LARGE SCALE GENOMIC DNA]</scope>
</reference>
<gene>
    <name evidence="2" type="ORF">LVIROSA_LOCUS22426</name>
</gene>